<protein>
    <submittedName>
        <fullName evidence="1">Uncharacterized protein</fullName>
    </submittedName>
</protein>
<accession>A0ABQ1H005</accession>
<evidence type="ECO:0000313" key="1">
    <source>
        <dbReference type="EMBL" id="GGA54131.1"/>
    </source>
</evidence>
<evidence type="ECO:0000313" key="2">
    <source>
        <dbReference type="Proteomes" id="UP000618591"/>
    </source>
</evidence>
<keyword evidence="2" id="KW-1185">Reference proteome</keyword>
<reference evidence="2" key="1">
    <citation type="journal article" date="2019" name="Int. J. Syst. Evol. Microbiol.">
        <title>The Global Catalogue of Microorganisms (GCM) 10K type strain sequencing project: providing services to taxonomists for standard genome sequencing and annotation.</title>
        <authorList>
            <consortium name="The Broad Institute Genomics Platform"/>
            <consortium name="The Broad Institute Genome Sequencing Center for Infectious Disease"/>
            <person name="Wu L."/>
            <person name="Ma J."/>
        </authorList>
    </citation>
    <scope>NUCLEOTIDE SEQUENCE [LARGE SCALE GENOMIC DNA]</scope>
    <source>
        <strain evidence="2">CGMCC 1.10106</strain>
    </source>
</reference>
<comment type="caution">
    <text evidence="1">The sequence shown here is derived from an EMBL/GenBank/DDBJ whole genome shotgun (WGS) entry which is preliminary data.</text>
</comment>
<sequence length="74" mass="7982">MVACEPYLTFYRGQACANNVSAGCLRVGHVEALAGCNDIPDQNPDEVYRSIALTFIRHNTISPPIAAAGKGLRY</sequence>
<dbReference type="EMBL" id="BMDW01000016">
    <property type="protein sequence ID" value="GGA54131.1"/>
    <property type="molecule type" value="Genomic_DNA"/>
</dbReference>
<organism evidence="1 2">
    <name type="scientific">Sphingomonas psychrolutea</name>
    <dbReference type="NCBI Taxonomy" id="1259676"/>
    <lineage>
        <taxon>Bacteria</taxon>
        <taxon>Pseudomonadati</taxon>
        <taxon>Pseudomonadota</taxon>
        <taxon>Alphaproteobacteria</taxon>
        <taxon>Sphingomonadales</taxon>
        <taxon>Sphingomonadaceae</taxon>
        <taxon>Sphingomonas</taxon>
    </lineage>
</organism>
<name>A0ABQ1H005_9SPHN</name>
<dbReference type="Proteomes" id="UP000618591">
    <property type="component" value="Unassembled WGS sequence"/>
</dbReference>
<gene>
    <name evidence="1" type="ORF">GCM10011395_25690</name>
</gene>
<proteinExistence type="predicted"/>